<comment type="pathway">
    <text evidence="2">Protein modification; protein ubiquitination.</text>
</comment>
<dbReference type="SUPFAM" id="SSF57850">
    <property type="entry name" value="RING/U-box"/>
    <property type="match status" value="2"/>
</dbReference>
<comment type="cofactor">
    <cofactor evidence="1">
        <name>Zn(2+)</name>
        <dbReference type="ChEBI" id="CHEBI:29105"/>
    </cofactor>
</comment>
<accession>A0A8X7S3N8</accession>
<gene>
    <name evidence="9" type="ORF">Bca52824_036311</name>
</gene>
<dbReference type="GO" id="GO:0016567">
    <property type="term" value="P:protein ubiquitination"/>
    <property type="evidence" value="ECO:0007669"/>
    <property type="project" value="InterPro"/>
</dbReference>
<keyword evidence="10" id="KW-1185">Reference proteome</keyword>
<evidence type="ECO:0000256" key="3">
    <source>
        <dbReference type="ARBA" id="ARBA00022723"/>
    </source>
</evidence>
<feature type="domain" description="IBR" evidence="8">
    <location>
        <begin position="222"/>
        <end position="273"/>
    </location>
</feature>
<dbReference type="GO" id="GO:0004842">
    <property type="term" value="F:ubiquitin-protein transferase activity"/>
    <property type="evidence" value="ECO:0007669"/>
    <property type="project" value="InterPro"/>
</dbReference>
<reference evidence="9 10" key="1">
    <citation type="submission" date="2020-02" db="EMBL/GenBank/DDBJ databases">
        <authorList>
            <person name="Ma Q."/>
            <person name="Huang Y."/>
            <person name="Song X."/>
            <person name="Pei D."/>
        </authorList>
    </citation>
    <scope>NUCLEOTIDE SEQUENCE [LARGE SCALE GENOMIC DNA]</scope>
    <source>
        <strain evidence="9">Sxm20200214</strain>
        <tissue evidence="9">Leaf</tissue>
    </source>
</reference>
<dbReference type="InterPro" id="IPR031127">
    <property type="entry name" value="E3_UB_ligase_RBR"/>
</dbReference>
<evidence type="ECO:0000259" key="8">
    <source>
        <dbReference type="SMART" id="SM00647"/>
    </source>
</evidence>
<comment type="caution">
    <text evidence="9">The sequence shown here is derived from an EMBL/GenBank/DDBJ whole genome shotgun (WGS) entry which is preliminary data.</text>
</comment>
<dbReference type="PANTHER" id="PTHR11685">
    <property type="entry name" value="RBR FAMILY RING FINGER AND IBR DOMAIN-CONTAINING"/>
    <property type="match status" value="1"/>
</dbReference>
<name>A0A8X7S3N8_BRACI</name>
<evidence type="ECO:0000256" key="5">
    <source>
        <dbReference type="ARBA" id="ARBA00022786"/>
    </source>
</evidence>
<keyword evidence="5" id="KW-0833">Ubl conjugation pathway</keyword>
<evidence type="ECO:0000256" key="4">
    <source>
        <dbReference type="ARBA" id="ARBA00022771"/>
    </source>
</evidence>
<dbReference type="EMBL" id="JAAMPC010000008">
    <property type="protein sequence ID" value="KAG2299839.1"/>
    <property type="molecule type" value="Genomic_DNA"/>
</dbReference>
<dbReference type="GO" id="GO:0008270">
    <property type="term" value="F:zinc ion binding"/>
    <property type="evidence" value="ECO:0007669"/>
    <property type="project" value="UniProtKB-KW"/>
</dbReference>
<dbReference type="OrthoDB" id="9977870at2759"/>
<dbReference type="AlphaFoldDB" id="A0A8X7S3N8"/>
<keyword evidence="4" id="KW-0863">Zinc-finger</keyword>
<evidence type="ECO:0000256" key="1">
    <source>
        <dbReference type="ARBA" id="ARBA00001947"/>
    </source>
</evidence>
<dbReference type="SMART" id="SM00647">
    <property type="entry name" value="IBR"/>
    <property type="match status" value="1"/>
</dbReference>
<proteinExistence type="predicted"/>
<sequence length="319" mass="36514">MIPTRTRNHGGGMGFHRGSATGATEGKLSEKPHFHKLYSKGLMTMKKAPKMETRRHEGNTCLTLMDAETRALTRDLAEATKVKKQIARLRDDAQTMRRRLRSSNLFMGDGTYLESAHKVITEPETTRDLYLLSQANEAMKAGLGVAGYDKKDNLVLNIEGQLHDPHHGKKKESCVICFDDYIDSDLMFSLLEGTLPNCLQHGCTAQLSVDRCDKLLTPDMSLKWREMAREDSVPFKERFYCPYKSCSYLMKCLKCRGSFCFYCKARWHSTLSCTEYKKLHSDIQNANLFSLAYRNGWRQCGKCHHMVERSSGCRYMTCR</sequence>
<keyword evidence="3" id="KW-0479">Metal-binding</keyword>
<feature type="region of interest" description="Disordered" evidence="7">
    <location>
        <begin position="1"/>
        <end position="29"/>
    </location>
</feature>
<organism evidence="9 10">
    <name type="scientific">Brassica carinata</name>
    <name type="common">Ethiopian mustard</name>
    <name type="synonym">Abyssinian cabbage</name>
    <dbReference type="NCBI Taxonomy" id="52824"/>
    <lineage>
        <taxon>Eukaryota</taxon>
        <taxon>Viridiplantae</taxon>
        <taxon>Streptophyta</taxon>
        <taxon>Embryophyta</taxon>
        <taxon>Tracheophyta</taxon>
        <taxon>Spermatophyta</taxon>
        <taxon>Magnoliopsida</taxon>
        <taxon>eudicotyledons</taxon>
        <taxon>Gunneridae</taxon>
        <taxon>Pentapetalae</taxon>
        <taxon>rosids</taxon>
        <taxon>malvids</taxon>
        <taxon>Brassicales</taxon>
        <taxon>Brassicaceae</taxon>
        <taxon>Brassiceae</taxon>
        <taxon>Brassica</taxon>
    </lineage>
</organism>
<dbReference type="Proteomes" id="UP000886595">
    <property type="component" value="Unassembled WGS sequence"/>
</dbReference>
<protein>
    <recommendedName>
        <fullName evidence="8">IBR domain-containing protein</fullName>
    </recommendedName>
</protein>
<dbReference type="Gene3D" id="1.20.120.1750">
    <property type="match status" value="1"/>
</dbReference>
<keyword evidence="6" id="KW-0862">Zinc</keyword>
<dbReference type="InterPro" id="IPR002867">
    <property type="entry name" value="IBR_dom"/>
</dbReference>
<evidence type="ECO:0000256" key="7">
    <source>
        <dbReference type="SAM" id="MobiDB-lite"/>
    </source>
</evidence>
<evidence type="ECO:0000313" key="9">
    <source>
        <dbReference type="EMBL" id="KAG2299839.1"/>
    </source>
</evidence>
<evidence type="ECO:0000256" key="6">
    <source>
        <dbReference type="ARBA" id="ARBA00022833"/>
    </source>
</evidence>
<evidence type="ECO:0000313" key="10">
    <source>
        <dbReference type="Proteomes" id="UP000886595"/>
    </source>
</evidence>
<evidence type="ECO:0000256" key="2">
    <source>
        <dbReference type="ARBA" id="ARBA00004906"/>
    </source>
</evidence>